<protein>
    <recommendedName>
        <fullName evidence="3">Calcineurin-like phosphoesterase domain-containing protein</fullName>
    </recommendedName>
</protein>
<keyword evidence="2" id="KW-0732">Signal</keyword>
<dbReference type="OrthoDB" id="5976022at2759"/>
<evidence type="ECO:0000256" key="2">
    <source>
        <dbReference type="SAM" id="SignalP"/>
    </source>
</evidence>
<organism evidence="4 5">
    <name type="scientific">Phanerochaete carnosa (strain HHB-10118-sp)</name>
    <name type="common">White-rot fungus</name>
    <name type="synonym">Peniophora carnosa</name>
    <dbReference type="NCBI Taxonomy" id="650164"/>
    <lineage>
        <taxon>Eukaryota</taxon>
        <taxon>Fungi</taxon>
        <taxon>Dikarya</taxon>
        <taxon>Basidiomycota</taxon>
        <taxon>Agaricomycotina</taxon>
        <taxon>Agaricomycetes</taxon>
        <taxon>Polyporales</taxon>
        <taxon>Phanerochaetaceae</taxon>
        <taxon>Phanerochaete</taxon>
    </lineage>
</organism>
<feature type="region of interest" description="Disordered" evidence="1">
    <location>
        <begin position="204"/>
        <end position="226"/>
    </location>
</feature>
<dbReference type="HOGENOM" id="CLU_042543_3_0_1"/>
<dbReference type="InterPro" id="IPR029052">
    <property type="entry name" value="Metallo-depent_PP-like"/>
</dbReference>
<dbReference type="FunCoup" id="K5WGZ0">
    <property type="interactions" value="3"/>
</dbReference>
<reference evidence="4 5" key="1">
    <citation type="journal article" date="2012" name="BMC Genomics">
        <title>Comparative genomics of the white-rot fungi, Phanerochaete carnosa and P. chrysosporium, to elucidate the genetic basis of the distinct wood types they colonize.</title>
        <authorList>
            <person name="Suzuki H."/>
            <person name="MacDonald J."/>
            <person name="Syed K."/>
            <person name="Salamov A."/>
            <person name="Hori C."/>
            <person name="Aerts A."/>
            <person name="Henrissat B."/>
            <person name="Wiebenga A."/>
            <person name="vanKuyk P.A."/>
            <person name="Barry K."/>
            <person name="Lindquist E."/>
            <person name="LaButti K."/>
            <person name="Lapidus A."/>
            <person name="Lucas S."/>
            <person name="Coutinho P."/>
            <person name="Gong Y."/>
            <person name="Samejima M."/>
            <person name="Mahadevan R."/>
            <person name="Abou-Zaid M."/>
            <person name="de Vries R.P."/>
            <person name="Igarashi K."/>
            <person name="Yadav J.S."/>
            <person name="Grigoriev I.V."/>
            <person name="Master E.R."/>
        </authorList>
    </citation>
    <scope>NUCLEOTIDE SEQUENCE [LARGE SCALE GENOMIC DNA]</scope>
    <source>
        <strain evidence="4 5">HHB-10118-sp</strain>
    </source>
</reference>
<dbReference type="Proteomes" id="UP000008370">
    <property type="component" value="Unassembled WGS sequence"/>
</dbReference>
<dbReference type="PANTHER" id="PTHR46546">
    <property type="entry name" value="SHEWANELLA-LIKE PROTEIN PHOSPHATASE 1"/>
    <property type="match status" value="1"/>
</dbReference>
<dbReference type="SUPFAM" id="SSF56300">
    <property type="entry name" value="Metallo-dependent phosphatases"/>
    <property type="match status" value="1"/>
</dbReference>
<feature type="signal peptide" evidence="2">
    <location>
        <begin position="1"/>
        <end position="24"/>
    </location>
</feature>
<dbReference type="GeneID" id="18915527"/>
<feature type="chain" id="PRO_5003885671" description="Calcineurin-like phosphoesterase domain-containing protein" evidence="2">
    <location>
        <begin position="25"/>
        <end position="415"/>
    </location>
</feature>
<dbReference type="KEGG" id="pco:PHACADRAFT_252599"/>
<feature type="compositionally biased region" description="Pro residues" evidence="1">
    <location>
        <begin position="269"/>
        <end position="280"/>
    </location>
</feature>
<evidence type="ECO:0000256" key="1">
    <source>
        <dbReference type="SAM" id="MobiDB-lite"/>
    </source>
</evidence>
<dbReference type="STRING" id="650164.K5WGZ0"/>
<dbReference type="RefSeq" id="XP_007393662.1">
    <property type="nucleotide sequence ID" value="XM_007393600.1"/>
</dbReference>
<accession>K5WGZ0</accession>
<feature type="region of interest" description="Disordered" evidence="1">
    <location>
        <begin position="264"/>
        <end position="287"/>
    </location>
</feature>
<dbReference type="EMBL" id="JH930470">
    <property type="protein sequence ID" value="EKM58344.1"/>
    <property type="molecule type" value="Genomic_DNA"/>
</dbReference>
<dbReference type="InterPro" id="IPR004843">
    <property type="entry name" value="Calcineurin-like_PHP"/>
</dbReference>
<proteinExistence type="predicted"/>
<evidence type="ECO:0000259" key="3">
    <source>
        <dbReference type="Pfam" id="PF00149"/>
    </source>
</evidence>
<dbReference type="PANTHER" id="PTHR46546:SF4">
    <property type="entry name" value="SHEWANELLA-LIKE PROTEIN PHOSPHATASE 1"/>
    <property type="match status" value="1"/>
</dbReference>
<dbReference type="InParanoid" id="K5WGZ0"/>
<gene>
    <name evidence="4" type="ORF">PHACADRAFT_252599</name>
</gene>
<dbReference type="AlphaFoldDB" id="K5WGZ0"/>
<name>K5WGZ0_PHACS</name>
<dbReference type="Pfam" id="PF00149">
    <property type="entry name" value="Metallophos"/>
    <property type="match status" value="1"/>
</dbReference>
<evidence type="ECO:0000313" key="5">
    <source>
        <dbReference type="Proteomes" id="UP000008370"/>
    </source>
</evidence>
<dbReference type="Gene3D" id="3.60.21.10">
    <property type="match status" value="1"/>
</dbReference>
<dbReference type="GO" id="GO:0016787">
    <property type="term" value="F:hydrolase activity"/>
    <property type="evidence" value="ECO:0007669"/>
    <property type="project" value="InterPro"/>
</dbReference>
<evidence type="ECO:0000313" key="4">
    <source>
        <dbReference type="EMBL" id="EKM58344.1"/>
    </source>
</evidence>
<feature type="domain" description="Calcineurin-like phosphoesterase" evidence="3">
    <location>
        <begin position="80"/>
        <end position="335"/>
    </location>
</feature>
<keyword evidence="5" id="KW-1185">Reference proteome</keyword>
<sequence>MPRFWTRLLAALTALFVLILVARSYNVSAQFQFSWPLAVHPDGQNEGLQIPLNTGKSADMTNAHKQGQATSIAPGTFSRKIVAVGDLHGDLGNAHKVLEMAGVVTEEGKWSGNVDFFVQTGDIIDRGDDTIKLYDWMEELRAQALEKSGNVISHLGNHEWMNVIGDWRYVPQTEIKTFGNPGARQQELMTGRIGKRWAQNYSTTSRLPLHPSLGEPNTDYDPSDKSPLSHAAVSFVHGGLSPTYPDLTPFPSKINDLGHSLLHKLQHRNPPPAPHPPNPYPGLTHDATPAEHRLYETNGPLWYRGWALESEQKVCAAVDAVLQKTGTRRMIMGHTPDFEKIVSRCGGKIVIIDTGISHAYGGVLAALSIEYTLKPLSEPSSSGAKRWTEREVVTAVYMDHRDVLAVNQREIEGSF</sequence>